<dbReference type="STRING" id="1220583.GOACH_03_02160"/>
<dbReference type="OrthoDB" id="4538622at2"/>
<dbReference type="GO" id="GO:0003700">
    <property type="term" value="F:DNA-binding transcription factor activity"/>
    <property type="evidence" value="ECO:0007669"/>
    <property type="project" value="TreeGrafter"/>
</dbReference>
<dbReference type="InterPro" id="IPR001647">
    <property type="entry name" value="HTH_TetR"/>
</dbReference>
<evidence type="ECO:0000313" key="6">
    <source>
        <dbReference type="Proteomes" id="UP000010988"/>
    </source>
</evidence>
<evidence type="ECO:0000256" key="2">
    <source>
        <dbReference type="PROSITE-ProRule" id="PRU00335"/>
    </source>
</evidence>
<dbReference type="GO" id="GO:0000976">
    <property type="term" value="F:transcription cis-regulatory region binding"/>
    <property type="evidence" value="ECO:0007669"/>
    <property type="project" value="TreeGrafter"/>
</dbReference>
<name>L7KHL0_9ACTN</name>
<organism evidence="5 6">
    <name type="scientific">Gordonia aichiensis NBRC 108223</name>
    <dbReference type="NCBI Taxonomy" id="1220583"/>
    <lineage>
        <taxon>Bacteria</taxon>
        <taxon>Bacillati</taxon>
        <taxon>Actinomycetota</taxon>
        <taxon>Actinomycetes</taxon>
        <taxon>Mycobacteriales</taxon>
        <taxon>Gordoniaceae</taxon>
        <taxon>Gordonia</taxon>
    </lineage>
</organism>
<dbReference type="SUPFAM" id="SSF46689">
    <property type="entry name" value="Homeodomain-like"/>
    <property type="match status" value="1"/>
</dbReference>
<dbReference type="AlphaFoldDB" id="L7KHL0"/>
<sequence length="209" mass="22729">MTTSRAAANREPQQERSRQTRERLLRSAIQVLAHEGWASATVAAVAQRAGVSRGAAQHHFPTREALISSTLEQIFDDLTLNADTLVQPDANDPRRVRMAVERAVSIYTGTEFKASLQVWAAAASDPALRELILPMEARFARAAHRVTVAALDPDGTNPRAHRVAQVTLDLARGLGLADTLSDDSRRRAQVLDTWVEMVSDALAAGSESD</sequence>
<keyword evidence="6" id="KW-1185">Reference proteome</keyword>
<reference evidence="5 6" key="1">
    <citation type="submission" date="2012-12" db="EMBL/GenBank/DDBJ databases">
        <title>Whole genome shotgun sequence of Gordonia aichiensis NBRC 108223.</title>
        <authorList>
            <person name="Isaki-Nakamura S."/>
            <person name="Hosoyama A."/>
            <person name="Tsuchikane K."/>
            <person name="Ando Y."/>
            <person name="Baba S."/>
            <person name="Ohji S."/>
            <person name="Hamada M."/>
            <person name="Tamura T."/>
            <person name="Yamazoe A."/>
            <person name="Yamazaki S."/>
            <person name="Fujita N."/>
        </authorList>
    </citation>
    <scope>NUCLEOTIDE SEQUENCE [LARGE SCALE GENOMIC DNA]</scope>
    <source>
        <strain evidence="5 6">NBRC 108223</strain>
    </source>
</reference>
<dbReference type="InterPro" id="IPR050109">
    <property type="entry name" value="HTH-type_TetR-like_transc_reg"/>
</dbReference>
<dbReference type="PRINTS" id="PR00455">
    <property type="entry name" value="HTHTETR"/>
</dbReference>
<dbReference type="RefSeq" id="WP_005170045.1">
    <property type="nucleotide sequence ID" value="NZ_BANR01000003.1"/>
</dbReference>
<dbReference type="PANTHER" id="PTHR30055">
    <property type="entry name" value="HTH-TYPE TRANSCRIPTIONAL REGULATOR RUTR"/>
    <property type="match status" value="1"/>
</dbReference>
<dbReference type="InterPro" id="IPR009057">
    <property type="entry name" value="Homeodomain-like_sf"/>
</dbReference>
<dbReference type="PANTHER" id="PTHR30055:SF226">
    <property type="entry name" value="HTH-TYPE TRANSCRIPTIONAL REGULATOR PKSA"/>
    <property type="match status" value="1"/>
</dbReference>
<evidence type="ECO:0000313" key="5">
    <source>
        <dbReference type="EMBL" id="GAC47198.1"/>
    </source>
</evidence>
<feature type="region of interest" description="Disordered" evidence="3">
    <location>
        <begin position="1"/>
        <end position="20"/>
    </location>
</feature>
<evidence type="ECO:0000259" key="4">
    <source>
        <dbReference type="PROSITE" id="PS50977"/>
    </source>
</evidence>
<dbReference type="eggNOG" id="COG1309">
    <property type="taxonomic scope" value="Bacteria"/>
</dbReference>
<dbReference type="Pfam" id="PF00440">
    <property type="entry name" value="TetR_N"/>
    <property type="match status" value="1"/>
</dbReference>
<gene>
    <name evidence="5" type="ORF">GOACH_03_02160</name>
</gene>
<accession>L7KHL0</accession>
<evidence type="ECO:0000256" key="1">
    <source>
        <dbReference type="ARBA" id="ARBA00023125"/>
    </source>
</evidence>
<dbReference type="PROSITE" id="PS50977">
    <property type="entry name" value="HTH_TETR_2"/>
    <property type="match status" value="1"/>
</dbReference>
<keyword evidence="1 2" id="KW-0238">DNA-binding</keyword>
<feature type="DNA-binding region" description="H-T-H motif" evidence="2">
    <location>
        <begin position="41"/>
        <end position="60"/>
    </location>
</feature>
<protein>
    <submittedName>
        <fullName evidence="5">Putative TetR family transcriptional regulator</fullName>
    </submittedName>
</protein>
<dbReference type="Gene3D" id="1.10.357.10">
    <property type="entry name" value="Tetracycline Repressor, domain 2"/>
    <property type="match status" value="1"/>
</dbReference>
<dbReference type="Proteomes" id="UP000010988">
    <property type="component" value="Unassembled WGS sequence"/>
</dbReference>
<feature type="domain" description="HTH tetR-type" evidence="4">
    <location>
        <begin position="18"/>
        <end position="78"/>
    </location>
</feature>
<comment type="caution">
    <text evidence="5">The sequence shown here is derived from an EMBL/GenBank/DDBJ whole genome shotgun (WGS) entry which is preliminary data.</text>
</comment>
<proteinExistence type="predicted"/>
<evidence type="ECO:0000256" key="3">
    <source>
        <dbReference type="SAM" id="MobiDB-lite"/>
    </source>
</evidence>
<dbReference type="EMBL" id="BANR01000003">
    <property type="protein sequence ID" value="GAC47198.1"/>
    <property type="molecule type" value="Genomic_DNA"/>
</dbReference>